<organism evidence="3">
    <name type="scientific">Desulfitobacterium hafniense</name>
    <name type="common">Desulfitobacterium frappieri</name>
    <dbReference type="NCBI Taxonomy" id="49338"/>
    <lineage>
        <taxon>Bacteria</taxon>
        <taxon>Bacillati</taxon>
        <taxon>Bacillota</taxon>
        <taxon>Clostridia</taxon>
        <taxon>Eubacteriales</taxon>
        <taxon>Desulfitobacteriaceae</taxon>
        <taxon>Desulfitobacterium</taxon>
    </lineage>
</organism>
<feature type="chain" id="PRO_5038641443" evidence="1">
    <location>
        <begin position="28"/>
        <end position="459"/>
    </location>
</feature>
<dbReference type="InterPro" id="IPR013486">
    <property type="entry name" value="SpoIID/LytB"/>
</dbReference>
<gene>
    <name evidence="3" type="ORF">DPCES_2671</name>
</gene>
<evidence type="ECO:0000256" key="1">
    <source>
        <dbReference type="SAM" id="SignalP"/>
    </source>
</evidence>
<name>A0A098B100_DESHA</name>
<keyword evidence="1" id="KW-0732">Signal</keyword>
<proteinExistence type="predicted"/>
<evidence type="ECO:0000313" key="3">
    <source>
        <dbReference type="EMBL" id="CDX02558.1"/>
    </source>
</evidence>
<sequence>MLPLSDRLSFSVKKVFFFLMVSLALQAAPCQAKEIDVELVWKFKDAGWIKVEVEQGNYTLKEAGKDKQTAMPFPAGSNLELTWGGWSPALKKNYDPFQSWSGKELELNRQGAYGSFLVQTPDGQKVSYRGSLKIRWENGGCKLINRVDQEEYLKGVVSIEMSNSWAGDGLEALKAQAVAARTYMVRKTRTAAQITDSPDYDQAYSGRNVEGAANQAVEATRGEILVDSITYQPIDALYSSHNGGYTELAENVWSNPDPHFISQPDPFSQGIGGPADRWRFIIGADILGQAFEMGPIAKIELDKLPSGRVKKVRMQDIHGKLHEVSGRAFVQKFYPYGRPITVQAFLGNLFTVRQIPGDEPLFSFDLGELGVPSRLSELIERQKAMEAGSGPRLNRILSTNQGIRDIPAAHDVFVFNGRGWGHGVGMSQWGAYHMAQRGYTYGEILAFYYQQTDLIKHYL</sequence>
<dbReference type="EMBL" id="LK996017">
    <property type="protein sequence ID" value="CDX02558.1"/>
    <property type="molecule type" value="Genomic_DNA"/>
</dbReference>
<dbReference type="PANTHER" id="PTHR30032">
    <property type="entry name" value="N-ACETYLMURAMOYL-L-ALANINE AMIDASE-RELATED"/>
    <property type="match status" value="1"/>
</dbReference>
<feature type="signal peptide" evidence="1">
    <location>
        <begin position="1"/>
        <end position="27"/>
    </location>
</feature>
<dbReference type="GO" id="GO:0030435">
    <property type="term" value="P:sporulation resulting in formation of a cellular spore"/>
    <property type="evidence" value="ECO:0007669"/>
    <property type="project" value="InterPro"/>
</dbReference>
<dbReference type="AlphaFoldDB" id="A0A098B100"/>
<accession>A0A098B100</accession>
<dbReference type="RefSeq" id="WP_208925747.1">
    <property type="nucleotide sequence ID" value="NZ_JAYFNZ010000017.1"/>
</dbReference>
<dbReference type="Pfam" id="PF08486">
    <property type="entry name" value="SpoIID"/>
    <property type="match status" value="1"/>
</dbReference>
<dbReference type="GO" id="GO:0030288">
    <property type="term" value="C:outer membrane-bounded periplasmic space"/>
    <property type="evidence" value="ECO:0007669"/>
    <property type="project" value="TreeGrafter"/>
</dbReference>
<feature type="domain" description="Sporulation stage II protein D amidase enhancer LytB N-terminal" evidence="2">
    <location>
        <begin position="138"/>
        <end position="226"/>
    </location>
</feature>
<dbReference type="NCBIfam" id="TIGR02669">
    <property type="entry name" value="SpoIID_LytB"/>
    <property type="match status" value="1"/>
</dbReference>
<evidence type="ECO:0000259" key="2">
    <source>
        <dbReference type="Pfam" id="PF08486"/>
    </source>
</evidence>
<reference evidence="3" key="1">
    <citation type="submission" date="2014-07" db="EMBL/GenBank/DDBJ databases">
        <authorList>
            <person name="Hornung V.Bastian."/>
        </authorList>
    </citation>
    <scope>NUCLEOTIDE SEQUENCE</scope>
    <source>
        <strain evidence="3">PCE-S</strain>
    </source>
</reference>
<dbReference type="InterPro" id="IPR051922">
    <property type="entry name" value="Bact_Sporulation_Assoc"/>
</dbReference>
<dbReference type="PATRIC" id="fig|49338.4.peg.2869"/>
<protein>
    <submittedName>
        <fullName evidence="3">Stage II sporulation protein</fullName>
    </submittedName>
</protein>
<dbReference type="PANTHER" id="PTHR30032:SF4">
    <property type="entry name" value="AMIDASE ENHANCER"/>
    <property type="match status" value="1"/>
</dbReference>
<dbReference type="InterPro" id="IPR013693">
    <property type="entry name" value="SpoIID/LytB_N"/>
</dbReference>